<dbReference type="Pfam" id="PF00672">
    <property type="entry name" value="HAMP"/>
    <property type="match status" value="1"/>
</dbReference>
<keyword evidence="1" id="KW-1133">Transmembrane helix</keyword>
<dbReference type="InterPro" id="IPR035919">
    <property type="entry name" value="EAL_sf"/>
</dbReference>
<evidence type="ECO:0000259" key="2">
    <source>
        <dbReference type="PROSITE" id="PS50883"/>
    </source>
</evidence>
<dbReference type="RefSeq" id="WP_073325708.1">
    <property type="nucleotide sequence ID" value="NZ_FQXG01000002.1"/>
</dbReference>
<dbReference type="CDD" id="cd01948">
    <property type="entry name" value="EAL"/>
    <property type="match status" value="1"/>
</dbReference>
<dbReference type="SMART" id="SM00267">
    <property type="entry name" value="GGDEF"/>
    <property type="match status" value="1"/>
</dbReference>
<evidence type="ECO:0000256" key="1">
    <source>
        <dbReference type="SAM" id="Phobius"/>
    </source>
</evidence>
<dbReference type="PANTHER" id="PTHR33121:SF71">
    <property type="entry name" value="OXYGEN SENSOR PROTEIN DOSP"/>
    <property type="match status" value="1"/>
</dbReference>
<keyword evidence="6" id="KW-1185">Reference proteome</keyword>
<dbReference type="AlphaFoldDB" id="A0A1M5S1F0"/>
<dbReference type="InterPro" id="IPR001633">
    <property type="entry name" value="EAL_dom"/>
</dbReference>
<dbReference type="EMBL" id="FQXG01000002">
    <property type="protein sequence ID" value="SHH32241.1"/>
    <property type="molecule type" value="Genomic_DNA"/>
</dbReference>
<dbReference type="SUPFAM" id="SSF141868">
    <property type="entry name" value="EAL domain-like"/>
    <property type="match status" value="1"/>
</dbReference>
<dbReference type="Gene3D" id="6.10.340.10">
    <property type="match status" value="1"/>
</dbReference>
<dbReference type="PROSITE" id="PS50887">
    <property type="entry name" value="GGDEF"/>
    <property type="match status" value="1"/>
</dbReference>
<dbReference type="Pfam" id="PF00990">
    <property type="entry name" value="GGDEF"/>
    <property type="match status" value="1"/>
</dbReference>
<dbReference type="OrthoDB" id="9804951at2"/>
<evidence type="ECO:0000313" key="6">
    <source>
        <dbReference type="Proteomes" id="UP000184268"/>
    </source>
</evidence>
<dbReference type="Gene3D" id="3.20.20.450">
    <property type="entry name" value="EAL domain"/>
    <property type="match status" value="1"/>
</dbReference>
<dbReference type="STRING" id="299255.SAMN02745129_1833"/>
<feature type="domain" description="EAL" evidence="2">
    <location>
        <begin position="503"/>
        <end position="756"/>
    </location>
</feature>
<protein>
    <submittedName>
        <fullName evidence="5">Diguanylate cyclase/phosphodiesterase</fullName>
    </submittedName>
</protein>
<feature type="transmembrane region" description="Helical" evidence="1">
    <location>
        <begin position="257"/>
        <end position="276"/>
    </location>
</feature>
<dbReference type="GO" id="GO:0016020">
    <property type="term" value="C:membrane"/>
    <property type="evidence" value="ECO:0007669"/>
    <property type="project" value="InterPro"/>
</dbReference>
<feature type="domain" description="GGDEF" evidence="4">
    <location>
        <begin position="363"/>
        <end position="494"/>
    </location>
</feature>
<evidence type="ECO:0000259" key="4">
    <source>
        <dbReference type="PROSITE" id="PS50887"/>
    </source>
</evidence>
<evidence type="ECO:0000313" key="5">
    <source>
        <dbReference type="EMBL" id="SHH32241.1"/>
    </source>
</evidence>
<organism evidence="5 6">
    <name type="scientific">Ferrimonas marina</name>
    <dbReference type="NCBI Taxonomy" id="299255"/>
    <lineage>
        <taxon>Bacteria</taxon>
        <taxon>Pseudomonadati</taxon>
        <taxon>Pseudomonadota</taxon>
        <taxon>Gammaproteobacteria</taxon>
        <taxon>Alteromonadales</taxon>
        <taxon>Ferrimonadaceae</taxon>
        <taxon>Ferrimonas</taxon>
    </lineage>
</organism>
<dbReference type="SMART" id="SM00052">
    <property type="entry name" value="EAL"/>
    <property type="match status" value="1"/>
</dbReference>
<dbReference type="PROSITE" id="PS50885">
    <property type="entry name" value="HAMP"/>
    <property type="match status" value="1"/>
</dbReference>
<dbReference type="NCBIfam" id="TIGR00254">
    <property type="entry name" value="GGDEF"/>
    <property type="match status" value="1"/>
</dbReference>
<keyword evidence="1" id="KW-0812">Transmembrane</keyword>
<evidence type="ECO:0000259" key="3">
    <source>
        <dbReference type="PROSITE" id="PS50885"/>
    </source>
</evidence>
<dbReference type="CDD" id="cd06225">
    <property type="entry name" value="HAMP"/>
    <property type="match status" value="1"/>
</dbReference>
<dbReference type="Gene3D" id="3.30.70.270">
    <property type="match status" value="1"/>
</dbReference>
<sequence>MSFALVLFLGLTLVSITTLNAAFRHTNNQLETRLNVASSVFLLMIDNQASSLINALTTFAKDFNTKQLLGDAQDDPASLNAALYNLQQRSQTDFIVAYDAEYRRLAGSSIALPDDLPARLSRPGYSFITLNNKAFLVTAAPYRFLEQKPTPDGWLVIGEALERNLVSQQTRQLLGLDLVAFKAGQTISSTLKSLLDQQQEQNYLDHAEHRIGKILLPEEHLIWRFHTDAVSGSDLQFAYVLPSDTAYLNFINLLDEFVLVLIIVAIIASVVSVYVANSISRPLRQLVAKAELIQRGDYSSSLPAYETTEVQSLSSAFQSMQQGIIQREQEINTLAYFDSLSGLPNRNAFVKYMARLIEMQPGRAFAVLTLDLDRFKEINDTLGHDVGDKLLQLVAQRIKNQADANAYSAHVGEDEFMILLTDIHEHRLSDDVDQYRKLFEPAFDIDGVLIDIEAGFGVSLYPKNAQDVGGMMQSVDIALGHAKRSHHKVVFYREELNQHSVQRLSLMTELRGAIERDELQLLYQPKLNISEGVVSKAECLVRWYHPEHGLVGPDEFIPLAEQSGAIRELTKWVILTALDQHLRWRSDGIDVQVAVNISALDLVDNELPAFVSEALSKRRLSPSVLTFEVTESALMAEPEQAMSALSLLSYMGIALSIDDFGTGYSSMSQLKQMPVSELKIDKSFVLNLASDQQDCILVKACVELAHNLGLSVVAEGVEDEASLQILKRYGVEYAQGYWMSRPLKPADFSAWLEEFSHQRTPA</sequence>
<proteinExistence type="predicted"/>
<feature type="domain" description="HAMP" evidence="3">
    <location>
        <begin position="277"/>
        <end position="329"/>
    </location>
</feature>
<dbReference type="SUPFAM" id="SSF55073">
    <property type="entry name" value="Nucleotide cyclase"/>
    <property type="match status" value="1"/>
</dbReference>
<dbReference type="Proteomes" id="UP000184268">
    <property type="component" value="Unassembled WGS sequence"/>
</dbReference>
<dbReference type="GO" id="GO:0007165">
    <property type="term" value="P:signal transduction"/>
    <property type="evidence" value="ECO:0007669"/>
    <property type="project" value="InterPro"/>
</dbReference>
<reference evidence="5 6" key="1">
    <citation type="submission" date="2016-11" db="EMBL/GenBank/DDBJ databases">
        <authorList>
            <person name="Jaros S."/>
            <person name="Januszkiewicz K."/>
            <person name="Wedrychowicz H."/>
        </authorList>
    </citation>
    <scope>NUCLEOTIDE SEQUENCE [LARGE SCALE GENOMIC DNA]</scope>
    <source>
        <strain evidence="5 6">DSM 16917</strain>
    </source>
</reference>
<name>A0A1M5S1F0_9GAMM</name>
<dbReference type="InterPro" id="IPR000160">
    <property type="entry name" value="GGDEF_dom"/>
</dbReference>
<dbReference type="InterPro" id="IPR043128">
    <property type="entry name" value="Rev_trsase/Diguanyl_cyclase"/>
</dbReference>
<dbReference type="PANTHER" id="PTHR33121">
    <property type="entry name" value="CYCLIC DI-GMP PHOSPHODIESTERASE PDEF"/>
    <property type="match status" value="1"/>
</dbReference>
<gene>
    <name evidence="5" type="ORF">SAMN02745129_1833</name>
</gene>
<dbReference type="InterPro" id="IPR029787">
    <property type="entry name" value="Nucleotide_cyclase"/>
</dbReference>
<dbReference type="SMART" id="SM00304">
    <property type="entry name" value="HAMP"/>
    <property type="match status" value="1"/>
</dbReference>
<dbReference type="SUPFAM" id="SSF158472">
    <property type="entry name" value="HAMP domain-like"/>
    <property type="match status" value="1"/>
</dbReference>
<dbReference type="PROSITE" id="PS50883">
    <property type="entry name" value="EAL"/>
    <property type="match status" value="1"/>
</dbReference>
<keyword evidence="1" id="KW-0472">Membrane</keyword>
<dbReference type="InterPro" id="IPR050706">
    <property type="entry name" value="Cyclic-di-GMP_PDE-like"/>
</dbReference>
<dbReference type="GO" id="GO:0071111">
    <property type="term" value="F:cyclic-guanylate-specific phosphodiesterase activity"/>
    <property type="evidence" value="ECO:0007669"/>
    <property type="project" value="InterPro"/>
</dbReference>
<dbReference type="InterPro" id="IPR003660">
    <property type="entry name" value="HAMP_dom"/>
</dbReference>
<accession>A0A1M5S1F0</accession>
<dbReference type="Pfam" id="PF00563">
    <property type="entry name" value="EAL"/>
    <property type="match status" value="1"/>
</dbReference>
<dbReference type="CDD" id="cd01949">
    <property type="entry name" value="GGDEF"/>
    <property type="match status" value="1"/>
</dbReference>